<protein>
    <recommendedName>
        <fullName evidence="1">Chitobiase C-terminal domain-containing protein</fullName>
    </recommendedName>
</protein>
<organism evidence="2 3">
    <name type="scientific">Potamilus streckersoni</name>
    <dbReference type="NCBI Taxonomy" id="2493646"/>
    <lineage>
        <taxon>Eukaryota</taxon>
        <taxon>Metazoa</taxon>
        <taxon>Spiralia</taxon>
        <taxon>Lophotrochozoa</taxon>
        <taxon>Mollusca</taxon>
        <taxon>Bivalvia</taxon>
        <taxon>Autobranchia</taxon>
        <taxon>Heteroconchia</taxon>
        <taxon>Palaeoheterodonta</taxon>
        <taxon>Unionida</taxon>
        <taxon>Unionoidea</taxon>
        <taxon>Unionidae</taxon>
        <taxon>Ambleminae</taxon>
        <taxon>Lampsilini</taxon>
        <taxon>Potamilus</taxon>
    </lineage>
</organism>
<evidence type="ECO:0000259" key="1">
    <source>
        <dbReference type="Pfam" id="PF03174"/>
    </source>
</evidence>
<dbReference type="Pfam" id="PF03174">
    <property type="entry name" value="CHB_HEX_C"/>
    <property type="match status" value="1"/>
</dbReference>
<dbReference type="EMBL" id="JAEAOA010000720">
    <property type="protein sequence ID" value="KAK3609933.1"/>
    <property type="molecule type" value="Genomic_DNA"/>
</dbReference>
<sequence length="98" mass="11010">MNIDYRIPPPGAIIENGLLKVNSPIPGLKIEVSSKGQNKWKEVKWSNPVKIGHIMKFQIRTRGRVEAGEQKFACNDYTLTPLSQDLTVLSVPISGWKH</sequence>
<dbReference type="Proteomes" id="UP001195483">
    <property type="component" value="Unassembled WGS sequence"/>
</dbReference>
<dbReference type="SUPFAM" id="SSF81296">
    <property type="entry name" value="E set domains"/>
    <property type="match status" value="1"/>
</dbReference>
<proteinExistence type="predicted"/>
<name>A0AAE0TH82_9BIVA</name>
<dbReference type="Gene3D" id="2.60.40.10">
    <property type="entry name" value="Immunoglobulins"/>
    <property type="match status" value="1"/>
</dbReference>
<dbReference type="InterPro" id="IPR013783">
    <property type="entry name" value="Ig-like_fold"/>
</dbReference>
<dbReference type="InterPro" id="IPR014756">
    <property type="entry name" value="Ig_E-set"/>
</dbReference>
<evidence type="ECO:0000313" key="3">
    <source>
        <dbReference type="Proteomes" id="UP001195483"/>
    </source>
</evidence>
<gene>
    <name evidence="2" type="ORF">CHS0354_011764</name>
</gene>
<accession>A0AAE0TH82</accession>
<comment type="caution">
    <text evidence="2">The sequence shown here is derived from an EMBL/GenBank/DDBJ whole genome shotgun (WGS) entry which is preliminary data.</text>
</comment>
<reference evidence="2" key="3">
    <citation type="submission" date="2023-05" db="EMBL/GenBank/DDBJ databases">
        <authorList>
            <person name="Smith C.H."/>
        </authorList>
    </citation>
    <scope>NUCLEOTIDE SEQUENCE</scope>
    <source>
        <strain evidence="2">CHS0354</strain>
        <tissue evidence="2">Mantle</tissue>
    </source>
</reference>
<keyword evidence="3" id="KW-1185">Reference proteome</keyword>
<dbReference type="InterPro" id="IPR004867">
    <property type="entry name" value="CHB_C_dom"/>
</dbReference>
<feature type="domain" description="Chitobiase C-terminal" evidence="1">
    <location>
        <begin position="1"/>
        <end position="61"/>
    </location>
</feature>
<reference evidence="2" key="1">
    <citation type="journal article" date="2021" name="Genome Biol. Evol.">
        <title>A High-Quality Reference Genome for a Parasitic Bivalve with Doubly Uniparental Inheritance (Bivalvia: Unionida).</title>
        <authorList>
            <person name="Smith C.H."/>
        </authorList>
    </citation>
    <scope>NUCLEOTIDE SEQUENCE</scope>
    <source>
        <strain evidence="2">CHS0354</strain>
    </source>
</reference>
<evidence type="ECO:0000313" key="2">
    <source>
        <dbReference type="EMBL" id="KAK3609933.1"/>
    </source>
</evidence>
<reference evidence="2" key="2">
    <citation type="journal article" date="2021" name="Genome Biol. Evol.">
        <title>Developing a high-quality reference genome for a parasitic bivalve with doubly uniparental inheritance (Bivalvia: Unionida).</title>
        <authorList>
            <person name="Smith C.H."/>
        </authorList>
    </citation>
    <scope>NUCLEOTIDE SEQUENCE</scope>
    <source>
        <strain evidence="2">CHS0354</strain>
        <tissue evidence="2">Mantle</tissue>
    </source>
</reference>
<dbReference type="AlphaFoldDB" id="A0AAE0TH82"/>